<feature type="transmembrane region" description="Helical" evidence="1">
    <location>
        <begin position="26"/>
        <end position="46"/>
    </location>
</feature>
<evidence type="ECO:0000313" key="2">
    <source>
        <dbReference type="EMBL" id="RAH57666.1"/>
    </source>
</evidence>
<name>A0A8G1VLJ8_9EURO</name>
<feature type="transmembrane region" description="Helical" evidence="1">
    <location>
        <begin position="58"/>
        <end position="80"/>
    </location>
</feature>
<sequence>MHCFCFNLLQHLFLLRFPSGTCLSPVFVRVLVLNVSFLFSFIFLIWWISREIDFICCLWDLIFCFCCFPVTFLILFDFLLQLCSYTLDFSWIFCF</sequence>
<dbReference type="AlphaFoldDB" id="A0A8G1VLJ8"/>
<keyword evidence="3" id="KW-1185">Reference proteome</keyword>
<proteinExistence type="predicted"/>
<protein>
    <submittedName>
        <fullName evidence="2">Uncharacterized protein</fullName>
    </submittedName>
</protein>
<dbReference type="GeneID" id="37158802"/>
<dbReference type="Proteomes" id="UP000249526">
    <property type="component" value="Unassembled WGS sequence"/>
</dbReference>
<organism evidence="2 3">
    <name type="scientific">Aspergillus piperis CBS 112811</name>
    <dbReference type="NCBI Taxonomy" id="1448313"/>
    <lineage>
        <taxon>Eukaryota</taxon>
        <taxon>Fungi</taxon>
        <taxon>Dikarya</taxon>
        <taxon>Ascomycota</taxon>
        <taxon>Pezizomycotina</taxon>
        <taxon>Eurotiomycetes</taxon>
        <taxon>Eurotiomycetidae</taxon>
        <taxon>Eurotiales</taxon>
        <taxon>Aspergillaceae</taxon>
        <taxon>Aspergillus</taxon>
        <taxon>Aspergillus subgen. Circumdati</taxon>
    </lineage>
</organism>
<accession>A0A8G1VLJ8</accession>
<evidence type="ECO:0000256" key="1">
    <source>
        <dbReference type="SAM" id="Phobius"/>
    </source>
</evidence>
<keyword evidence="1" id="KW-1133">Transmembrane helix</keyword>
<reference evidence="2 3" key="1">
    <citation type="submission" date="2018-02" db="EMBL/GenBank/DDBJ databases">
        <title>The genomes of Aspergillus section Nigri reveals drivers in fungal speciation.</title>
        <authorList>
            <consortium name="DOE Joint Genome Institute"/>
            <person name="Vesth T.C."/>
            <person name="Nybo J."/>
            <person name="Theobald S."/>
            <person name="Brandl J."/>
            <person name="Frisvad J.C."/>
            <person name="Nielsen K.F."/>
            <person name="Lyhne E.K."/>
            <person name="Kogle M.E."/>
            <person name="Kuo A."/>
            <person name="Riley R."/>
            <person name="Clum A."/>
            <person name="Nolan M."/>
            <person name="Lipzen A."/>
            <person name="Salamov A."/>
            <person name="Henrissat B."/>
            <person name="Wiebenga A."/>
            <person name="De vries R.P."/>
            <person name="Grigoriev I.V."/>
            <person name="Mortensen U.H."/>
            <person name="Andersen M.R."/>
            <person name="Baker S.E."/>
        </authorList>
    </citation>
    <scope>NUCLEOTIDE SEQUENCE [LARGE SCALE GENOMIC DNA]</scope>
    <source>
        <strain evidence="2 3">CBS 112811</strain>
    </source>
</reference>
<evidence type="ECO:0000313" key="3">
    <source>
        <dbReference type="Proteomes" id="UP000249526"/>
    </source>
</evidence>
<dbReference type="RefSeq" id="XP_025515588.1">
    <property type="nucleotide sequence ID" value="XM_025655400.1"/>
</dbReference>
<keyword evidence="1" id="KW-0472">Membrane</keyword>
<gene>
    <name evidence="2" type="ORF">BO85DRAFT_307849</name>
</gene>
<keyword evidence="1" id="KW-0812">Transmembrane</keyword>
<dbReference type="EMBL" id="KZ825062">
    <property type="protein sequence ID" value="RAH57666.1"/>
    <property type="molecule type" value="Genomic_DNA"/>
</dbReference>